<protein>
    <submittedName>
        <fullName evidence="2">Uncharacterized protein</fullName>
    </submittedName>
</protein>
<sequence length="503" mass="56876">MKIYYDDSHMGSGKTERAIREIVKSQCKVLFITERIESFAELENRINLGAGKYGTAPIIDKVNCAQTDRVGSVSRQIEALPERHQFNDHVIVLATHAGMLRSAFSGFWGWHIIVDEVPPFLDFEEKRTHLDAAFFQAHYKLEVAADGWSFVKATDTRSALSVADVLADQSHDHLAVFHRRVLEATPESSNRCVLVNLPSWDKMSDRLLKWCWASAFSLRELEPFDSVTLLGNRFRADVGSLISQRLSQDDIEWEALPPPPQGRHFQFRPVHISYFSESRPASRYLFESKEGQAMLSEIGKRLAKELRGTDHIWTANGRKRGSAKAPTPKALLEGAGMNIGKYLTPRQAGTNNHSHVSHAAAIYSAKASPNLIALLDVLDINRRAWERSIEHEAILQFVTRTSVRDPDNCSPVRLWVFDRDQALYLKRYFDGLGFASATMSLATDGPAIPAKQKGGRQAKVFAPHEIDERKAIKTAKDRERKRRYRARKKQEREATTTQIDQAA</sequence>
<comment type="caution">
    <text evidence="2">The sequence shown here is derived from an EMBL/GenBank/DDBJ whole genome shotgun (WGS) entry which is preliminary data.</text>
</comment>
<feature type="compositionally biased region" description="Basic residues" evidence="1">
    <location>
        <begin position="479"/>
        <end position="489"/>
    </location>
</feature>
<accession>A0ABT1XUL3</accession>
<dbReference type="RefSeq" id="WP_257595926.1">
    <property type="nucleotide sequence ID" value="NZ_JANKHH010000005.1"/>
</dbReference>
<dbReference type="Proteomes" id="UP001206067">
    <property type="component" value="Unassembled WGS sequence"/>
</dbReference>
<name>A0ABT1XUL3_9SPHN</name>
<organism evidence="2 3">
    <name type="scientific">Parerythrobacter lacustris</name>
    <dbReference type="NCBI Taxonomy" id="2969984"/>
    <lineage>
        <taxon>Bacteria</taxon>
        <taxon>Pseudomonadati</taxon>
        <taxon>Pseudomonadota</taxon>
        <taxon>Alphaproteobacteria</taxon>
        <taxon>Sphingomonadales</taxon>
        <taxon>Erythrobacteraceae</taxon>
        <taxon>Parerythrobacter</taxon>
    </lineage>
</organism>
<gene>
    <name evidence="2" type="ORF">NSO95_09220</name>
</gene>
<evidence type="ECO:0000256" key="1">
    <source>
        <dbReference type="SAM" id="MobiDB-lite"/>
    </source>
</evidence>
<evidence type="ECO:0000313" key="2">
    <source>
        <dbReference type="EMBL" id="MCR2834122.1"/>
    </source>
</evidence>
<dbReference type="EMBL" id="JANKHH010000005">
    <property type="protein sequence ID" value="MCR2834122.1"/>
    <property type="molecule type" value="Genomic_DNA"/>
</dbReference>
<feature type="region of interest" description="Disordered" evidence="1">
    <location>
        <begin position="471"/>
        <end position="503"/>
    </location>
</feature>
<keyword evidence="3" id="KW-1185">Reference proteome</keyword>
<proteinExistence type="predicted"/>
<reference evidence="2 3" key="1">
    <citation type="submission" date="2022-08" db="EMBL/GenBank/DDBJ databases">
        <title>Polyphasic taxonomy analysis of Qipengyuania sp.RS5-5.</title>
        <authorList>
            <person name="Xamxidin M."/>
            <person name="Wu M."/>
        </authorList>
    </citation>
    <scope>NUCLEOTIDE SEQUENCE [LARGE SCALE GENOMIC DNA]</scope>
    <source>
        <strain evidence="2 3">RS5-5</strain>
    </source>
</reference>
<evidence type="ECO:0000313" key="3">
    <source>
        <dbReference type="Proteomes" id="UP001206067"/>
    </source>
</evidence>